<keyword evidence="1" id="KW-1133">Transmembrane helix</keyword>
<comment type="caution">
    <text evidence="2">The sequence shown here is derived from an EMBL/GenBank/DDBJ whole genome shotgun (WGS) entry which is preliminary data.</text>
</comment>
<keyword evidence="1" id="KW-0472">Membrane</keyword>
<reference evidence="2" key="1">
    <citation type="journal article" date="2014" name="Front. Microbiol.">
        <title>High frequency of phylogenetically diverse reductive dehalogenase-homologous genes in deep subseafloor sedimentary metagenomes.</title>
        <authorList>
            <person name="Kawai M."/>
            <person name="Futagami T."/>
            <person name="Toyoda A."/>
            <person name="Takaki Y."/>
            <person name="Nishi S."/>
            <person name="Hori S."/>
            <person name="Arai W."/>
            <person name="Tsubouchi T."/>
            <person name="Morono Y."/>
            <person name="Uchiyama I."/>
            <person name="Ito T."/>
            <person name="Fujiyama A."/>
            <person name="Inagaki F."/>
            <person name="Takami H."/>
        </authorList>
    </citation>
    <scope>NUCLEOTIDE SEQUENCE</scope>
    <source>
        <strain evidence="2">Expedition CK06-06</strain>
    </source>
</reference>
<dbReference type="EMBL" id="BARS01023828">
    <property type="protein sequence ID" value="GAG01094.1"/>
    <property type="molecule type" value="Genomic_DNA"/>
</dbReference>
<feature type="transmembrane region" description="Helical" evidence="1">
    <location>
        <begin position="7"/>
        <end position="28"/>
    </location>
</feature>
<protein>
    <submittedName>
        <fullName evidence="2">Uncharacterized protein</fullName>
    </submittedName>
</protein>
<feature type="non-terminal residue" evidence="2">
    <location>
        <position position="1"/>
    </location>
</feature>
<accession>X0U5S6</accession>
<gene>
    <name evidence="2" type="ORF">S01H1_37912</name>
</gene>
<name>X0U5S6_9ZZZZ</name>
<evidence type="ECO:0000256" key="1">
    <source>
        <dbReference type="SAM" id="Phobius"/>
    </source>
</evidence>
<keyword evidence="1" id="KW-0812">Transmembrane</keyword>
<dbReference type="AlphaFoldDB" id="X0U5S6"/>
<evidence type="ECO:0000313" key="2">
    <source>
        <dbReference type="EMBL" id="GAG01094.1"/>
    </source>
</evidence>
<organism evidence="2">
    <name type="scientific">marine sediment metagenome</name>
    <dbReference type="NCBI Taxonomy" id="412755"/>
    <lineage>
        <taxon>unclassified sequences</taxon>
        <taxon>metagenomes</taxon>
        <taxon>ecological metagenomes</taxon>
    </lineage>
</organism>
<proteinExistence type="predicted"/>
<sequence>KQKNNKYLLFSKLSIRNTIFLLILQIILVI</sequence>